<evidence type="ECO:0000256" key="10">
    <source>
        <dbReference type="PIRSR" id="PIRSR038994-1"/>
    </source>
</evidence>
<evidence type="ECO:0000256" key="11">
    <source>
        <dbReference type="PIRSR" id="PIRSR038994-2"/>
    </source>
</evidence>
<evidence type="ECO:0000256" key="2">
    <source>
        <dbReference type="ARBA" id="ARBA00011899"/>
    </source>
</evidence>
<dbReference type="PIRSF" id="PIRSF038994">
    <property type="entry name" value="NagA"/>
    <property type="match status" value="1"/>
</dbReference>
<dbReference type="InterPro" id="IPR006680">
    <property type="entry name" value="Amidohydro-rel"/>
</dbReference>
<dbReference type="PANTHER" id="PTHR11113">
    <property type="entry name" value="N-ACETYLGLUCOSAMINE-6-PHOSPHATE DEACETYLASE"/>
    <property type="match status" value="1"/>
</dbReference>
<evidence type="ECO:0000256" key="4">
    <source>
        <dbReference type="ARBA" id="ARBA00022723"/>
    </source>
</evidence>
<evidence type="ECO:0000313" key="14">
    <source>
        <dbReference type="EMBL" id="MBR7795678.1"/>
    </source>
</evidence>
<name>A0A941I9L7_9BACI</name>
<dbReference type="Gene3D" id="2.30.40.10">
    <property type="entry name" value="Urease, subunit C, domain 1"/>
    <property type="match status" value="1"/>
</dbReference>
<feature type="binding site" evidence="12">
    <location>
        <position position="128"/>
    </location>
    <ligand>
        <name>Zn(2+)</name>
        <dbReference type="ChEBI" id="CHEBI:29105"/>
    </ligand>
</feature>
<feature type="binding site" evidence="12">
    <location>
        <position position="215"/>
    </location>
    <ligand>
        <name>Zn(2+)</name>
        <dbReference type="ChEBI" id="CHEBI:29105"/>
    </ligand>
</feature>
<dbReference type="SUPFAM" id="SSF51338">
    <property type="entry name" value="Composite domain of metallo-dependent hydrolases"/>
    <property type="match status" value="1"/>
</dbReference>
<dbReference type="Proteomes" id="UP000675284">
    <property type="component" value="Unassembled WGS sequence"/>
</dbReference>
<feature type="binding site" evidence="11">
    <location>
        <position position="226"/>
    </location>
    <ligand>
        <name>substrate</name>
    </ligand>
</feature>
<feature type="binding site" evidence="11">
    <location>
        <begin position="305"/>
        <end position="307"/>
    </location>
    <ligand>
        <name>substrate</name>
    </ligand>
</feature>
<feature type="binding site" evidence="11">
    <location>
        <position position="250"/>
    </location>
    <ligand>
        <name>substrate</name>
    </ligand>
</feature>
<keyword evidence="6 9" id="KW-0119">Carbohydrate metabolism</keyword>
<evidence type="ECO:0000256" key="1">
    <source>
        <dbReference type="ARBA" id="ARBA00010716"/>
    </source>
</evidence>
<dbReference type="InterPro" id="IPR011059">
    <property type="entry name" value="Metal-dep_hydrolase_composite"/>
</dbReference>
<evidence type="ECO:0000256" key="6">
    <source>
        <dbReference type="ARBA" id="ARBA00023277"/>
    </source>
</evidence>
<evidence type="ECO:0000256" key="9">
    <source>
        <dbReference type="PIRNR" id="PIRNR038994"/>
    </source>
</evidence>
<feature type="binding site" evidence="11">
    <location>
        <position position="139"/>
    </location>
    <ligand>
        <name>substrate</name>
    </ligand>
</feature>
<comment type="cofactor">
    <cofactor evidence="12">
        <name>a divalent metal cation</name>
        <dbReference type="ChEBI" id="CHEBI:60240"/>
    </cofactor>
    <text evidence="12">Binds 1 divalent metal cation per subunit.</text>
</comment>
<dbReference type="InterPro" id="IPR003764">
    <property type="entry name" value="GlcNAc_6-P_deAcase"/>
</dbReference>
<feature type="active site" description="Proton donor/acceptor" evidence="10">
    <location>
        <position position="272"/>
    </location>
</feature>
<dbReference type="GO" id="GO:0046872">
    <property type="term" value="F:metal ion binding"/>
    <property type="evidence" value="ECO:0007669"/>
    <property type="project" value="UniProtKB-KW"/>
</dbReference>
<organism evidence="14 15">
    <name type="scientific">Virgibacillus salarius</name>
    <dbReference type="NCBI Taxonomy" id="447199"/>
    <lineage>
        <taxon>Bacteria</taxon>
        <taxon>Bacillati</taxon>
        <taxon>Bacillota</taxon>
        <taxon>Bacilli</taxon>
        <taxon>Bacillales</taxon>
        <taxon>Bacillaceae</taxon>
        <taxon>Virgibacillus</taxon>
    </lineage>
</organism>
<evidence type="ECO:0000256" key="3">
    <source>
        <dbReference type="ARBA" id="ARBA00018029"/>
    </source>
</evidence>
<comment type="caution">
    <text evidence="14">The sequence shown here is derived from an EMBL/GenBank/DDBJ whole genome shotgun (WGS) entry which is preliminary data.</text>
</comment>
<evidence type="ECO:0000259" key="13">
    <source>
        <dbReference type="Pfam" id="PF01979"/>
    </source>
</evidence>
<feature type="binding site" evidence="11">
    <location>
        <begin position="218"/>
        <end position="219"/>
    </location>
    <ligand>
        <name>substrate</name>
    </ligand>
</feature>
<dbReference type="AlphaFoldDB" id="A0A941I9L7"/>
<gene>
    <name evidence="14" type="primary">nagA</name>
    <name evidence="14" type="ORF">KCX74_06420</name>
</gene>
<dbReference type="SUPFAM" id="SSF51556">
    <property type="entry name" value="Metallo-dependent hydrolases"/>
    <property type="match status" value="1"/>
</dbReference>
<comment type="catalytic activity">
    <reaction evidence="7">
        <text>N-acetyl-D-glucosamine 6-phosphate + H2O = D-glucosamine 6-phosphate + acetate</text>
        <dbReference type="Rhea" id="RHEA:22936"/>
        <dbReference type="ChEBI" id="CHEBI:15377"/>
        <dbReference type="ChEBI" id="CHEBI:30089"/>
        <dbReference type="ChEBI" id="CHEBI:57513"/>
        <dbReference type="ChEBI" id="CHEBI:58725"/>
        <dbReference type="EC" id="3.5.1.25"/>
    </reaction>
</comment>
<proteinExistence type="inferred from homology"/>
<dbReference type="GO" id="GO:0008448">
    <property type="term" value="F:N-acetylglucosamine-6-phosphate deacetylase activity"/>
    <property type="evidence" value="ECO:0007669"/>
    <property type="project" value="UniProtKB-EC"/>
</dbReference>
<evidence type="ECO:0000313" key="15">
    <source>
        <dbReference type="Proteomes" id="UP000675284"/>
    </source>
</evidence>
<dbReference type="Pfam" id="PF01979">
    <property type="entry name" value="Amidohydro_1"/>
    <property type="match status" value="1"/>
</dbReference>
<feature type="domain" description="Amidohydrolase-related" evidence="13">
    <location>
        <begin position="49"/>
        <end position="377"/>
    </location>
</feature>
<dbReference type="NCBIfam" id="TIGR00221">
    <property type="entry name" value="nagA"/>
    <property type="match status" value="1"/>
</dbReference>
<evidence type="ECO:0000256" key="7">
    <source>
        <dbReference type="ARBA" id="ARBA00047647"/>
    </source>
</evidence>
<comment type="similarity">
    <text evidence="1 9">Belongs to the metallo-dependent hydrolases superfamily. NagA family.</text>
</comment>
<accession>A0A941I9L7</accession>
<dbReference type="InterPro" id="IPR032466">
    <property type="entry name" value="Metal_Hydrolase"/>
</dbReference>
<keyword evidence="15" id="KW-1185">Reference proteome</keyword>
<keyword evidence="4 12" id="KW-0479">Metal-binding</keyword>
<dbReference type="RefSeq" id="WP_166530117.1">
    <property type="nucleotide sequence ID" value="NZ_JAGSOT010000014.1"/>
</dbReference>
<keyword evidence="5 9" id="KW-0378">Hydrolase</keyword>
<dbReference type="EC" id="3.5.1.25" evidence="2"/>
<dbReference type="FunFam" id="3.20.20.140:FF:000004">
    <property type="entry name" value="N-acetylglucosamine-6-phosphate deacetylase"/>
    <property type="match status" value="1"/>
</dbReference>
<reference evidence="14" key="1">
    <citation type="submission" date="2021-04" db="EMBL/GenBank/DDBJ databases">
        <title>Isolation and polyphasic classification of algal microorganism.</title>
        <authorList>
            <person name="Wang S."/>
        </authorList>
    </citation>
    <scope>NUCLEOTIDE SEQUENCE</scope>
    <source>
        <strain evidence="14">720a</strain>
    </source>
</reference>
<dbReference type="CDD" id="cd00854">
    <property type="entry name" value="NagA"/>
    <property type="match status" value="1"/>
</dbReference>
<dbReference type="Gene3D" id="3.20.20.140">
    <property type="entry name" value="Metal-dependent hydrolases"/>
    <property type="match status" value="1"/>
</dbReference>
<protein>
    <recommendedName>
        <fullName evidence="3">N-acetylglucosamine-6-phosphate deacetylase</fullName>
        <ecNumber evidence="2">3.5.1.25</ecNumber>
    </recommendedName>
</protein>
<sequence>MHYFIKADRFILENHIAEAGYLSVENGRFGHLTKTVPDSAEVIDWSGYMIAPGLVDTHIHGINGYDIMDGTKEAVRHISGALLTLGVTRFLPTTLTSSRSDLDKAIQAVTEAVEEGLPGALSEGIYLEGPFFTEAYKGAQNPKYFQDPDIGLFEKWQSLAKGNIVKIALAPEREYAMEFIKTMDDKGVLVSIGHTNASYDCCQEAIAAGAQNFVHLFNGMSGLHHRNPGVAGAALTDTNVYAELICDGYHVHPDVATLALKVKNEKLMLITDCMRAGMMPDGHYHLGEFPVVMQNGVARTEEGSLAGSTLRLIDGVKNLHNWSDQALFDIWHLASLTPAKSLGRAEEIGSIHPGKLADYVVLDDELSVQATAINGNIKYRKMTTGNEEE</sequence>
<evidence type="ECO:0000256" key="8">
    <source>
        <dbReference type="ARBA" id="ARBA00060590"/>
    </source>
</evidence>
<dbReference type="GO" id="GO:0006046">
    <property type="term" value="P:N-acetylglucosamine catabolic process"/>
    <property type="evidence" value="ECO:0007669"/>
    <property type="project" value="TreeGrafter"/>
</dbReference>
<feature type="binding site" evidence="12">
    <location>
        <position position="194"/>
    </location>
    <ligand>
        <name>Zn(2+)</name>
        <dbReference type="ChEBI" id="CHEBI:29105"/>
    </ligand>
</feature>
<evidence type="ECO:0000256" key="12">
    <source>
        <dbReference type="PIRSR" id="PIRSR038994-3"/>
    </source>
</evidence>
<dbReference type="PANTHER" id="PTHR11113:SF14">
    <property type="entry name" value="N-ACETYLGLUCOSAMINE-6-PHOSPHATE DEACETYLASE"/>
    <property type="match status" value="1"/>
</dbReference>
<comment type="pathway">
    <text evidence="8">Amino-sugar metabolism; N-acetylneuraminate degradation; D-fructose 6-phosphate from N-acetylneuraminate: step 4/5.</text>
</comment>
<evidence type="ECO:0000256" key="5">
    <source>
        <dbReference type="ARBA" id="ARBA00022801"/>
    </source>
</evidence>
<dbReference type="EMBL" id="JAGSOT010000014">
    <property type="protein sequence ID" value="MBR7795678.1"/>
    <property type="molecule type" value="Genomic_DNA"/>
</dbReference>